<comment type="caution">
    <text evidence="1">The sequence shown here is derived from an EMBL/GenBank/DDBJ whole genome shotgun (WGS) entry which is preliminary data.</text>
</comment>
<feature type="non-terminal residue" evidence="1">
    <location>
        <position position="47"/>
    </location>
</feature>
<name>A0A392V3H2_9FABA</name>
<organism evidence="1 2">
    <name type="scientific">Trifolium medium</name>
    <dbReference type="NCBI Taxonomy" id="97028"/>
    <lineage>
        <taxon>Eukaryota</taxon>
        <taxon>Viridiplantae</taxon>
        <taxon>Streptophyta</taxon>
        <taxon>Embryophyta</taxon>
        <taxon>Tracheophyta</taxon>
        <taxon>Spermatophyta</taxon>
        <taxon>Magnoliopsida</taxon>
        <taxon>eudicotyledons</taxon>
        <taxon>Gunneridae</taxon>
        <taxon>Pentapetalae</taxon>
        <taxon>rosids</taxon>
        <taxon>fabids</taxon>
        <taxon>Fabales</taxon>
        <taxon>Fabaceae</taxon>
        <taxon>Papilionoideae</taxon>
        <taxon>50 kb inversion clade</taxon>
        <taxon>NPAAA clade</taxon>
        <taxon>Hologalegina</taxon>
        <taxon>IRL clade</taxon>
        <taxon>Trifolieae</taxon>
        <taxon>Trifolium</taxon>
    </lineage>
</organism>
<evidence type="ECO:0000313" key="1">
    <source>
        <dbReference type="EMBL" id="MCI82697.1"/>
    </source>
</evidence>
<dbReference type="AlphaFoldDB" id="A0A392V3H2"/>
<keyword evidence="2" id="KW-1185">Reference proteome</keyword>
<protein>
    <submittedName>
        <fullName evidence="1">Uncharacterized protein</fullName>
    </submittedName>
</protein>
<proteinExistence type="predicted"/>
<dbReference type="EMBL" id="LXQA011049650">
    <property type="protein sequence ID" value="MCI82697.1"/>
    <property type="molecule type" value="Genomic_DNA"/>
</dbReference>
<dbReference type="Proteomes" id="UP000265520">
    <property type="component" value="Unassembled WGS sequence"/>
</dbReference>
<accession>A0A392V3H2</accession>
<evidence type="ECO:0000313" key="2">
    <source>
        <dbReference type="Proteomes" id="UP000265520"/>
    </source>
</evidence>
<sequence>MNDYYVWRHHGEQESANINIEFDVTTDASSSGAQVECGNFGQMQEMV</sequence>
<reference evidence="1 2" key="1">
    <citation type="journal article" date="2018" name="Front. Plant Sci.">
        <title>Red Clover (Trifolium pratense) and Zigzag Clover (T. medium) - A Picture of Genomic Similarities and Differences.</title>
        <authorList>
            <person name="Dluhosova J."/>
            <person name="Istvanek J."/>
            <person name="Nedelnik J."/>
            <person name="Repkova J."/>
        </authorList>
    </citation>
    <scope>NUCLEOTIDE SEQUENCE [LARGE SCALE GENOMIC DNA]</scope>
    <source>
        <strain evidence="2">cv. 10/8</strain>
        <tissue evidence="1">Leaf</tissue>
    </source>
</reference>